<dbReference type="CDD" id="cd00086">
    <property type="entry name" value="homeodomain"/>
    <property type="match status" value="1"/>
</dbReference>
<feature type="coiled-coil region" evidence="6">
    <location>
        <begin position="563"/>
        <end position="590"/>
    </location>
</feature>
<evidence type="ECO:0000313" key="10">
    <source>
        <dbReference type="Proteomes" id="UP000076532"/>
    </source>
</evidence>
<evidence type="ECO:0000256" key="4">
    <source>
        <dbReference type="ARBA" id="ARBA00023242"/>
    </source>
</evidence>
<keyword evidence="6" id="KW-0175">Coiled coil</keyword>
<evidence type="ECO:0000256" key="6">
    <source>
        <dbReference type="SAM" id="Coils"/>
    </source>
</evidence>
<dbReference type="Gene3D" id="1.10.10.60">
    <property type="entry name" value="Homeodomain-like"/>
    <property type="match status" value="1"/>
</dbReference>
<evidence type="ECO:0000256" key="5">
    <source>
        <dbReference type="PROSITE-ProRule" id="PRU00108"/>
    </source>
</evidence>
<evidence type="ECO:0000256" key="2">
    <source>
        <dbReference type="ARBA" id="ARBA00023125"/>
    </source>
</evidence>
<dbReference type="InterPro" id="IPR001356">
    <property type="entry name" value="HD"/>
</dbReference>
<evidence type="ECO:0000256" key="3">
    <source>
        <dbReference type="ARBA" id="ARBA00023155"/>
    </source>
</evidence>
<dbReference type="OrthoDB" id="250329at2759"/>
<dbReference type="InterPro" id="IPR009057">
    <property type="entry name" value="Homeodomain-like_sf"/>
</dbReference>
<dbReference type="STRING" id="436010.A0A166TYI5"/>
<dbReference type="Pfam" id="PF05920">
    <property type="entry name" value="Homeobox_KN"/>
    <property type="match status" value="1"/>
</dbReference>
<feature type="compositionally biased region" description="Basic residues" evidence="7">
    <location>
        <begin position="259"/>
        <end position="269"/>
    </location>
</feature>
<proteinExistence type="inferred from homology"/>
<feature type="compositionally biased region" description="Polar residues" evidence="7">
    <location>
        <begin position="352"/>
        <end position="361"/>
    </location>
</feature>
<dbReference type="InterPro" id="IPR008422">
    <property type="entry name" value="KN_HD"/>
</dbReference>
<dbReference type="EMBL" id="KV417490">
    <property type="protein sequence ID" value="KZP31122.1"/>
    <property type="molecule type" value="Genomic_DNA"/>
</dbReference>
<keyword evidence="10" id="KW-1185">Reference proteome</keyword>
<dbReference type="SUPFAM" id="SSF46689">
    <property type="entry name" value="Homeodomain-like"/>
    <property type="match status" value="1"/>
</dbReference>
<dbReference type="GO" id="GO:0006355">
    <property type="term" value="P:regulation of DNA-templated transcription"/>
    <property type="evidence" value="ECO:0007669"/>
    <property type="project" value="InterPro"/>
</dbReference>
<keyword evidence="2 5" id="KW-0238">DNA-binding</keyword>
<sequence>MLSSNIETGLAQLDTLEEEFLALDQLQPSQVQAFLDKFEALAADVDHLSSLPSRLQERLDNLSFSISVVSLNYIDIHNASSSIGNSFSLPTPPHDEPSAPNHPCPPYIASAYKWLLHHIHNPYPTSDEIHSISVTANTTDKRIRNWFVNARQRMGWTKIAKEHFHGDRADAAGAAYRALVQPDPEQRVDHGLTMEFIKMQVAAEDMYCDVFKPTSFAGSLSTSVVAMSTEHQVLLQEMRQQAIQEEAIRKELAHDMKKQRAASRSKSARRSVSAYPSPSRSPEPSSLTDTEEDSAESSAAAGRKRRRSPSSSSSSSSIDMDVHKPKRVRRVKTIDAAATLPSPISSDDSLPEMSSDNSSMESIPPTPTASSSRKRRLSDGQSENPYKRPRGAGFVSGGPRLHAVSAPLPFSGQMLNQENFSMEGFNFDMPPAVTSAPLDPSENLDIHLYNDWDNWGTNNMHAEQAAATPELDMASASFDQFLSDLNSYSPVDGPSQPTPSMAETWNPSFDMNAPLDHSMNPMVTSGEPFGYVNFSNAVQAYDAPMSKTQSAPSPAEIIAQNDAASKLAKLEQLRALREAAQKLEEELIGTSS</sequence>
<dbReference type="AlphaFoldDB" id="A0A166TYI5"/>
<feature type="compositionally biased region" description="Low complexity" evidence="7">
    <location>
        <begin position="270"/>
        <end position="288"/>
    </location>
</feature>
<dbReference type="SMART" id="SM00389">
    <property type="entry name" value="HOX"/>
    <property type="match status" value="1"/>
</dbReference>
<comment type="subcellular location">
    <subcellularLocation>
        <location evidence="5">Nucleus</location>
    </subcellularLocation>
</comment>
<accession>A0A166TYI5</accession>
<evidence type="ECO:0000313" key="9">
    <source>
        <dbReference type="EMBL" id="KZP31122.1"/>
    </source>
</evidence>
<evidence type="ECO:0000256" key="7">
    <source>
        <dbReference type="SAM" id="MobiDB-lite"/>
    </source>
</evidence>
<organism evidence="9 10">
    <name type="scientific">Athelia psychrophila</name>
    <dbReference type="NCBI Taxonomy" id="1759441"/>
    <lineage>
        <taxon>Eukaryota</taxon>
        <taxon>Fungi</taxon>
        <taxon>Dikarya</taxon>
        <taxon>Basidiomycota</taxon>
        <taxon>Agaricomycotina</taxon>
        <taxon>Agaricomycetes</taxon>
        <taxon>Agaricomycetidae</taxon>
        <taxon>Atheliales</taxon>
        <taxon>Atheliaceae</taxon>
        <taxon>Athelia</taxon>
    </lineage>
</organism>
<protein>
    <recommendedName>
        <fullName evidence="8">Homeobox domain-containing protein</fullName>
    </recommendedName>
</protein>
<feature type="DNA-binding region" description="Homeobox" evidence="5">
    <location>
        <begin position="123"/>
        <end position="158"/>
    </location>
</feature>
<evidence type="ECO:0000256" key="1">
    <source>
        <dbReference type="ARBA" id="ARBA00005800"/>
    </source>
</evidence>
<name>A0A166TYI5_9AGAM</name>
<keyword evidence="4 5" id="KW-0539">Nucleus</keyword>
<dbReference type="PROSITE" id="PS50071">
    <property type="entry name" value="HOMEOBOX_2"/>
    <property type="match status" value="1"/>
</dbReference>
<feature type="region of interest" description="Disordered" evidence="7">
    <location>
        <begin position="253"/>
        <end position="399"/>
    </location>
</feature>
<evidence type="ECO:0000259" key="8">
    <source>
        <dbReference type="PROSITE" id="PS50071"/>
    </source>
</evidence>
<feature type="domain" description="Homeobox" evidence="8">
    <location>
        <begin position="121"/>
        <end position="157"/>
    </location>
</feature>
<dbReference type="GO" id="GO:0003677">
    <property type="term" value="F:DNA binding"/>
    <property type="evidence" value="ECO:0007669"/>
    <property type="project" value="UniProtKB-UniRule"/>
</dbReference>
<gene>
    <name evidence="9" type="ORF">FIBSPDRAFT_925857</name>
</gene>
<dbReference type="Proteomes" id="UP000076532">
    <property type="component" value="Unassembled WGS sequence"/>
</dbReference>
<dbReference type="GO" id="GO:0005634">
    <property type="term" value="C:nucleus"/>
    <property type="evidence" value="ECO:0007669"/>
    <property type="project" value="UniProtKB-SubCell"/>
</dbReference>
<comment type="similarity">
    <text evidence="1">Belongs to the TALE/M-ATYP homeobox family.</text>
</comment>
<keyword evidence="3 5" id="KW-0371">Homeobox</keyword>
<reference evidence="9 10" key="1">
    <citation type="journal article" date="2016" name="Mol. Biol. Evol.">
        <title>Comparative Genomics of Early-Diverging Mushroom-Forming Fungi Provides Insights into the Origins of Lignocellulose Decay Capabilities.</title>
        <authorList>
            <person name="Nagy L.G."/>
            <person name="Riley R."/>
            <person name="Tritt A."/>
            <person name="Adam C."/>
            <person name="Daum C."/>
            <person name="Floudas D."/>
            <person name="Sun H."/>
            <person name="Yadav J.S."/>
            <person name="Pangilinan J."/>
            <person name="Larsson K.H."/>
            <person name="Matsuura K."/>
            <person name="Barry K."/>
            <person name="Labutti K."/>
            <person name="Kuo R."/>
            <person name="Ohm R.A."/>
            <person name="Bhattacharya S.S."/>
            <person name="Shirouzu T."/>
            <person name="Yoshinaga Y."/>
            <person name="Martin F.M."/>
            <person name="Grigoriev I.V."/>
            <person name="Hibbett D.S."/>
        </authorList>
    </citation>
    <scope>NUCLEOTIDE SEQUENCE [LARGE SCALE GENOMIC DNA]</scope>
    <source>
        <strain evidence="9 10">CBS 109695</strain>
    </source>
</reference>